<dbReference type="InterPro" id="IPR029060">
    <property type="entry name" value="PIN-like_dom_sf"/>
</dbReference>
<protein>
    <submittedName>
        <fullName evidence="2">Type II toxin-antitoxin system VapC family toxin</fullName>
    </submittedName>
</protein>
<dbReference type="RefSeq" id="WP_151156325.1">
    <property type="nucleotide sequence ID" value="NZ_VZRA01000001.1"/>
</dbReference>
<gene>
    <name evidence="2" type="ORF">F6V30_07715</name>
</gene>
<dbReference type="InterPro" id="IPR002716">
    <property type="entry name" value="PIN_dom"/>
</dbReference>
<dbReference type="PANTHER" id="PTHR36173">
    <property type="entry name" value="RIBONUCLEASE VAPC16-RELATED"/>
    <property type="match status" value="1"/>
</dbReference>
<accession>A0ABQ6TTU3</accession>
<dbReference type="EMBL" id="VZRA01000001">
    <property type="protein sequence ID" value="KAB0672439.1"/>
    <property type="molecule type" value="Genomic_DNA"/>
</dbReference>
<comment type="caution">
    <text evidence="2">The sequence shown here is derived from an EMBL/GenBank/DDBJ whole genome shotgun (WGS) entry which is preliminary data.</text>
</comment>
<dbReference type="Pfam" id="PF01850">
    <property type="entry name" value="PIN"/>
    <property type="match status" value="1"/>
</dbReference>
<sequence length="131" mass="14510">MIVLDTHALLWWVNDPATLSEPAKTAIDAAVESRSVHVSCISSWEIALLVERGRLRLALDVRDWLCRCEALPFLTFVAVNNAIAVESVRLPDFPHADPADRIIAATALSLGAALVTKDDKLRNYPHVKTIW</sequence>
<dbReference type="InterPro" id="IPR041705">
    <property type="entry name" value="PIN_Sll0205"/>
</dbReference>
<dbReference type="InterPro" id="IPR052919">
    <property type="entry name" value="TA_system_RNase"/>
</dbReference>
<name>A0ABQ6TTU3_9BACT</name>
<keyword evidence="3" id="KW-1185">Reference proteome</keyword>
<evidence type="ECO:0000313" key="2">
    <source>
        <dbReference type="EMBL" id="KAB0672439.1"/>
    </source>
</evidence>
<organism evidence="2 3">
    <name type="scientific">Oryzomonas sagensis</name>
    <dbReference type="NCBI Taxonomy" id="2603857"/>
    <lineage>
        <taxon>Bacteria</taxon>
        <taxon>Pseudomonadati</taxon>
        <taxon>Thermodesulfobacteriota</taxon>
        <taxon>Desulfuromonadia</taxon>
        <taxon>Geobacterales</taxon>
        <taxon>Geobacteraceae</taxon>
        <taxon>Oryzomonas</taxon>
    </lineage>
</organism>
<evidence type="ECO:0000313" key="3">
    <source>
        <dbReference type="Proteomes" id="UP000798046"/>
    </source>
</evidence>
<dbReference type="Proteomes" id="UP000798046">
    <property type="component" value="Unassembled WGS sequence"/>
</dbReference>
<evidence type="ECO:0000259" key="1">
    <source>
        <dbReference type="Pfam" id="PF01850"/>
    </source>
</evidence>
<dbReference type="SUPFAM" id="SSF88723">
    <property type="entry name" value="PIN domain-like"/>
    <property type="match status" value="1"/>
</dbReference>
<dbReference type="PANTHER" id="PTHR36173:SF1">
    <property type="entry name" value="RIBONUCLEASE VAPC22"/>
    <property type="match status" value="1"/>
</dbReference>
<dbReference type="CDD" id="cd09872">
    <property type="entry name" value="PIN_Sll0205-like"/>
    <property type="match status" value="1"/>
</dbReference>
<proteinExistence type="predicted"/>
<feature type="domain" description="PIN" evidence="1">
    <location>
        <begin position="2"/>
        <end position="125"/>
    </location>
</feature>
<reference evidence="2 3" key="1">
    <citation type="journal article" date="2020" name="Microorganisms">
        <title>Description of Three Novel Members in the Family Geobacteraceae, Oryzomonas japonicum gen. nov., sp. nov., Oryzomonas sagensis sp. nov., and Oryzomonas ruber sp. nov.</title>
        <authorList>
            <person name="Xu Z."/>
            <person name="Masuda Y."/>
            <person name="Hayakawa C."/>
            <person name="Ushijima N."/>
            <person name="Kawano K."/>
            <person name="Shiratori Y."/>
            <person name="Senoo K."/>
            <person name="Itoh H."/>
        </authorList>
    </citation>
    <scope>NUCLEOTIDE SEQUENCE [LARGE SCALE GENOMIC DNA]</scope>
    <source>
        <strain evidence="2 3">Red100</strain>
    </source>
</reference>
<dbReference type="Gene3D" id="3.40.50.1010">
    <property type="entry name" value="5'-nuclease"/>
    <property type="match status" value="1"/>
</dbReference>